<dbReference type="Gene3D" id="1.10.10.10">
    <property type="entry name" value="Winged helix-like DNA-binding domain superfamily/Winged helix DNA-binding domain"/>
    <property type="match status" value="1"/>
</dbReference>
<dbReference type="GO" id="GO:0003677">
    <property type="term" value="F:DNA binding"/>
    <property type="evidence" value="ECO:0007669"/>
    <property type="project" value="UniProtKB-KW"/>
</dbReference>
<evidence type="ECO:0000313" key="2">
    <source>
        <dbReference type="Proteomes" id="UP000615446"/>
    </source>
</evidence>
<dbReference type="SUPFAM" id="SSF46689">
    <property type="entry name" value="Homeodomain-like"/>
    <property type="match status" value="1"/>
</dbReference>
<dbReference type="Proteomes" id="UP000615446">
    <property type="component" value="Unassembled WGS sequence"/>
</dbReference>
<dbReference type="Gene3D" id="3.30.420.10">
    <property type="entry name" value="Ribonuclease H-like superfamily/Ribonuclease H"/>
    <property type="match status" value="1"/>
</dbReference>
<dbReference type="EMBL" id="BLAL01000162">
    <property type="protein sequence ID" value="GES86754.1"/>
    <property type="molecule type" value="Genomic_DNA"/>
</dbReference>
<protein>
    <submittedName>
        <fullName evidence="1">Homeodomain-like protein</fullName>
    </submittedName>
</protein>
<reference evidence="1" key="1">
    <citation type="submission" date="2019-10" db="EMBL/GenBank/DDBJ databases">
        <title>Conservation and host-specific expression of non-tandemly repeated heterogenous ribosome RNA gene in arbuscular mycorrhizal fungi.</title>
        <authorList>
            <person name="Maeda T."/>
            <person name="Kobayashi Y."/>
            <person name="Nakagawa T."/>
            <person name="Ezawa T."/>
            <person name="Yamaguchi K."/>
            <person name="Bino T."/>
            <person name="Nishimoto Y."/>
            <person name="Shigenobu S."/>
            <person name="Kawaguchi M."/>
        </authorList>
    </citation>
    <scope>NUCLEOTIDE SEQUENCE</scope>
    <source>
        <strain evidence="1">HR1</strain>
    </source>
</reference>
<comment type="caution">
    <text evidence="1">The sequence shown here is derived from an EMBL/GenBank/DDBJ whole genome shotgun (WGS) entry which is preliminary data.</text>
</comment>
<organism evidence="1 2">
    <name type="scientific">Rhizophagus clarus</name>
    <dbReference type="NCBI Taxonomy" id="94130"/>
    <lineage>
        <taxon>Eukaryota</taxon>
        <taxon>Fungi</taxon>
        <taxon>Fungi incertae sedis</taxon>
        <taxon>Mucoromycota</taxon>
        <taxon>Glomeromycotina</taxon>
        <taxon>Glomeromycetes</taxon>
        <taxon>Glomerales</taxon>
        <taxon>Glomeraceae</taxon>
        <taxon>Rhizophagus</taxon>
    </lineage>
</organism>
<evidence type="ECO:0000313" key="1">
    <source>
        <dbReference type="EMBL" id="GES86754.1"/>
    </source>
</evidence>
<keyword evidence="1" id="KW-0238">DNA-binding</keyword>
<sequence>MTCAFSEDLKWRIVFLYYNRHNCKKIAELLYISKTTVKKVLQIYMRWGAVIDPWKKPPGRNKTLTRDDMKILQELVKDKIDWYLDELVGELEVRIGKLVSIPTLWRSLVYCGIIGCEYKPEQLIFMDDASKDERTLSRGYGYSLKNTFATKKNVFVHGVRYTILPALSLQGIIAVDIMEGSYTKERFKEFVISNVVSQMNAYPSEHSVLVLDNA</sequence>
<proteinExistence type="predicted"/>
<dbReference type="InterPro" id="IPR036397">
    <property type="entry name" value="RNaseH_sf"/>
</dbReference>
<dbReference type="PANTHER" id="PTHR46564:SF1">
    <property type="entry name" value="TRANSPOSASE"/>
    <property type="match status" value="1"/>
</dbReference>
<keyword evidence="1" id="KW-0371">Homeobox</keyword>
<dbReference type="AlphaFoldDB" id="A0A8H3LGP2"/>
<dbReference type="OrthoDB" id="2266637at2759"/>
<dbReference type="InterPro" id="IPR036388">
    <property type="entry name" value="WH-like_DNA-bd_sf"/>
</dbReference>
<dbReference type="InterPro" id="IPR009057">
    <property type="entry name" value="Homeodomain-like_sf"/>
</dbReference>
<gene>
    <name evidence="1" type="ORF">RCL2_001379800</name>
</gene>
<dbReference type="PANTHER" id="PTHR46564">
    <property type="entry name" value="TRANSPOSASE"/>
    <property type="match status" value="1"/>
</dbReference>
<accession>A0A8H3LGP2</accession>
<dbReference type="Pfam" id="PF13384">
    <property type="entry name" value="HTH_23"/>
    <property type="match status" value="1"/>
</dbReference>
<name>A0A8H3LGP2_9GLOM</name>